<dbReference type="NCBIfam" id="TIGR01843">
    <property type="entry name" value="type_I_hlyD"/>
    <property type="match status" value="1"/>
</dbReference>
<comment type="caution">
    <text evidence="13">The sequence shown here is derived from an EMBL/GenBank/DDBJ whole genome shotgun (WGS) entry which is preliminary data.</text>
</comment>
<feature type="domain" description="AprE-like beta-barrel" evidence="12">
    <location>
        <begin position="367"/>
        <end position="456"/>
    </location>
</feature>
<evidence type="ECO:0000256" key="10">
    <source>
        <dbReference type="SAM" id="Coils"/>
    </source>
</evidence>
<name>A0A1J6I8L5_9HYPH</name>
<evidence type="ECO:0000256" key="8">
    <source>
        <dbReference type="ARBA" id="ARBA00023136"/>
    </source>
</evidence>
<sequence length="479" mass="53092">MTLVPIELPVKVANALKYSLLLAHLRAIQLKLPSFPLLLPGKNTLPTPLTSRPRLRGVAWTGNLLVLIFVAGFGIWAVFAPLKSAAVAVGIVEAESSRKTIQHLEGGIVQQIYVHNGDLVSNGQILIKLDDTKPRTELVGIQGQLWDAQASRARLVAEQANEMQLLFPPELEQLAPHNPAVNAIVVGQRRIFEARRDVYRSEIAITHEKMGQVKEEITGLAAQKMALSSRIEITRQQLDMINPLVKKGLERKTSVLNLAREKADLDGQLGETIAQMSRAYQVINEAQANLVKLESDRQNEIAKDLRETENQLFLLSERYRAINDQLIRTDIKAPENGIVMDLRIHTTGGVIGAGEPLLDLVPQDGNMIVSAHVRPEDINLVRPGLNAQVHLLPYDQRRVPLLEGQVTYVSADRLIDKQTGQPYYAATIRVTDDELMQAGDVEMIPGMPVQALIETGESSVALYAVRPLLDSFHRAFREN</sequence>
<proteinExistence type="inferred from homology"/>
<gene>
    <name evidence="13" type="ORF">BLA27_07945</name>
</gene>
<reference evidence="13 14" key="1">
    <citation type="submission" date="2016-10" db="EMBL/GenBank/DDBJ databases">
        <title>The Draft Genome Sequence of the Potato Rhizosphere Bacteria Ochrobactrum sp. IPA7.2.</title>
        <authorList>
            <person name="Gogoleva N.E."/>
            <person name="Khlopko Y.A."/>
            <person name="Burygin G.L."/>
            <person name="Plotnikov A.O."/>
        </authorList>
    </citation>
    <scope>NUCLEOTIDE SEQUENCE [LARGE SCALE GENOMIC DNA]</scope>
    <source>
        <strain evidence="13 14">IPA7.2</strain>
    </source>
</reference>
<evidence type="ECO:0000256" key="3">
    <source>
        <dbReference type="ARBA" id="ARBA00022448"/>
    </source>
</evidence>
<comment type="similarity">
    <text evidence="2 9">Belongs to the membrane fusion protein (MFP) (TC 8.A.1) family.</text>
</comment>
<keyword evidence="3 9" id="KW-0813">Transport</keyword>
<feature type="coiled-coil region" evidence="10">
    <location>
        <begin position="276"/>
        <end position="325"/>
    </location>
</feature>
<evidence type="ECO:0000313" key="14">
    <source>
        <dbReference type="Proteomes" id="UP000182985"/>
    </source>
</evidence>
<keyword evidence="10" id="KW-0175">Coiled coil</keyword>
<evidence type="ECO:0000256" key="5">
    <source>
        <dbReference type="ARBA" id="ARBA00022519"/>
    </source>
</evidence>
<evidence type="ECO:0000313" key="13">
    <source>
        <dbReference type="EMBL" id="OIS94142.1"/>
    </source>
</evidence>
<accession>A0A1J6I8L5</accession>
<dbReference type="InterPro" id="IPR010129">
    <property type="entry name" value="T1SS_HlyD"/>
</dbReference>
<dbReference type="GO" id="GO:0005886">
    <property type="term" value="C:plasma membrane"/>
    <property type="evidence" value="ECO:0007669"/>
    <property type="project" value="UniProtKB-SubCell"/>
</dbReference>
<dbReference type="EMBL" id="MOEC01000006">
    <property type="protein sequence ID" value="OIS94142.1"/>
    <property type="molecule type" value="Genomic_DNA"/>
</dbReference>
<feature type="domain" description="AprE-like long alpha-helical hairpin" evidence="11">
    <location>
        <begin position="135"/>
        <end position="325"/>
    </location>
</feature>
<dbReference type="Proteomes" id="UP000182985">
    <property type="component" value="Unassembled WGS sequence"/>
</dbReference>
<keyword evidence="8 9" id="KW-0472">Membrane</keyword>
<dbReference type="Pfam" id="PF26002">
    <property type="entry name" value="Beta-barrel_AprE"/>
    <property type="match status" value="1"/>
</dbReference>
<dbReference type="InterPro" id="IPR050739">
    <property type="entry name" value="MFP"/>
</dbReference>
<dbReference type="GO" id="GO:0015031">
    <property type="term" value="P:protein transport"/>
    <property type="evidence" value="ECO:0007669"/>
    <property type="project" value="InterPro"/>
</dbReference>
<evidence type="ECO:0000256" key="2">
    <source>
        <dbReference type="ARBA" id="ARBA00009477"/>
    </source>
</evidence>
<protein>
    <recommendedName>
        <fullName evidence="9">Membrane fusion protein (MFP) family protein</fullName>
    </recommendedName>
</protein>
<keyword evidence="4 9" id="KW-1003">Cell membrane</keyword>
<dbReference type="RefSeq" id="WP_071631362.1">
    <property type="nucleotide sequence ID" value="NZ_JBCAUP010000023.1"/>
</dbReference>
<dbReference type="Gene3D" id="2.40.30.170">
    <property type="match status" value="1"/>
</dbReference>
<evidence type="ECO:0000256" key="1">
    <source>
        <dbReference type="ARBA" id="ARBA00004377"/>
    </source>
</evidence>
<dbReference type="OrthoDB" id="9810980at2"/>
<dbReference type="PANTHER" id="PTHR30386:SF17">
    <property type="entry name" value="ALKALINE PROTEASE SECRETION PROTEIN APRE"/>
    <property type="match status" value="1"/>
</dbReference>
<comment type="subcellular location">
    <subcellularLocation>
        <location evidence="1 9">Cell inner membrane</location>
        <topology evidence="1 9">Single-pass membrane protein</topology>
    </subcellularLocation>
</comment>
<keyword evidence="6 9" id="KW-0812">Transmembrane</keyword>
<evidence type="ECO:0000259" key="12">
    <source>
        <dbReference type="Pfam" id="PF26002"/>
    </source>
</evidence>
<evidence type="ECO:0000259" key="11">
    <source>
        <dbReference type="Pfam" id="PF25994"/>
    </source>
</evidence>
<organism evidence="13 14">
    <name type="scientific">Brucella cytisi</name>
    <dbReference type="NCBI Taxonomy" id="407152"/>
    <lineage>
        <taxon>Bacteria</taxon>
        <taxon>Pseudomonadati</taxon>
        <taxon>Pseudomonadota</taxon>
        <taxon>Alphaproteobacteria</taxon>
        <taxon>Hyphomicrobiales</taxon>
        <taxon>Brucellaceae</taxon>
        <taxon>Brucella/Ochrobactrum group</taxon>
        <taxon>Brucella</taxon>
    </lineage>
</organism>
<dbReference type="Pfam" id="PF25994">
    <property type="entry name" value="HH_AprE"/>
    <property type="match status" value="1"/>
</dbReference>
<evidence type="ECO:0000256" key="9">
    <source>
        <dbReference type="RuleBase" id="RU365093"/>
    </source>
</evidence>
<evidence type="ECO:0000256" key="7">
    <source>
        <dbReference type="ARBA" id="ARBA00022989"/>
    </source>
</evidence>
<dbReference type="PANTHER" id="PTHR30386">
    <property type="entry name" value="MEMBRANE FUSION SUBUNIT OF EMRAB-TOLC MULTIDRUG EFFLUX PUMP"/>
    <property type="match status" value="1"/>
</dbReference>
<dbReference type="InterPro" id="IPR058781">
    <property type="entry name" value="HH_AprE-like"/>
</dbReference>
<keyword evidence="14" id="KW-1185">Reference proteome</keyword>
<keyword evidence="7 9" id="KW-1133">Transmembrane helix</keyword>
<dbReference type="AlphaFoldDB" id="A0A1J6I8L5"/>
<keyword evidence="5 9" id="KW-0997">Cell inner membrane</keyword>
<dbReference type="InterPro" id="IPR058982">
    <property type="entry name" value="Beta-barrel_AprE"/>
</dbReference>
<dbReference type="Gene3D" id="2.40.50.100">
    <property type="match status" value="1"/>
</dbReference>
<feature type="transmembrane region" description="Helical" evidence="9">
    <location>
        <begin position="58"/>
        <end position="79"/>
    </location>
</feature>
<evidence type="ECO:0000256" key="4">
    <source>
        <dbReference type="ARBA" id="ARBA00022475"/>
    </source>
</evidence>
<evidence type="ECO:0000256" key="6">
    <source>
        <dbReference type="ARBA" id="ARBA00022692"/>
    </source>
</evidence>
<dbReference type="PRINTS" id="PR01490">
    <property type="entry name" value="RTXTOXIND"/>
</dbReference>